<reference evidence="2 3" key="1">
    <citation type="submission" date="2024-09" db="EMBL/GenBank/DDBJ databases">
        <authorList>
            <person name="Sun Q."/>
            <person name="Mori K."/>
        </authorList>
    </citation>
    <scope>NUCLEOTIDE SEQUENCE [LARGE SCALE GENOMIC DNA]</scope>
    <source>
        <strain evidence="2 3">TBRC 0563</strain>
    </source>
</reference>
<evidence type="ECO:0000313" key="3">
    <source>
        <dbReference type="Proteomes" id="UP001589627"/>
    </source>
</evidence>
<dbReference type="RefSeq" id="WP_378213570.1">
    <property type="nucleotide sequence ID" value="NZ_JBHLZP010001036.1"/>
</dbReference>
<protein>
    <recommendedName>
        <fullName evidence="4">Serine/threonine protein kinase</fullName>
    </recommendedName>
</protein>
<keyword evidence="3" id="KW-1185">Reference proteome</keyword>
<evidence type="ECO:0000313" key="2">
    <source>
        <dbReference type="EMBL" id="MFB9840339.1"/>
    </source>
</evidence>
<feature type="non-terminal residue" evidence="2">
    <location>
        <position position="1"/>
    </location>
</feature>
<sequence length="209" mass="22135">KAASGRSKVWLVVVAVVLVVAVATATVLLTRHSADGSGPSPTPTPTVPTAGRTATAGPTVPAGYHRSAGPEGTSLAVPAGWTREARGSSSVLWKQPSTGAYVQIDTIPWGVKDPVEHWHVFEREVQAKNVLPGFRELRLSGRFSPRGWPASDLEYTWTTSDHGTMRAIDRGFTVNGRQYAVLVAGPASRWDSYPGVMDGVFGSFQPAGG</sequence>
<accession>A0ABV5YZ35</accession>
<organism evidence="2 3">
    <name type="scientific">Actinoallomurus acaciae</name>
    <dbReference type="NCBI Taxonomy" id="502577"/>
    <lineage>
        <taxon>Bacteria</taxon>
        <taxon>Bacillati</taxon>
        <taxon>Actinomycetota</taxon>
        <taxon>Actinomycetes</taxon>
        <taxon>Streptosporangiales</taxon>
        <taxon>Thermomonosporaceae</taxon>
        <taxon>Actinoallomurus</taxon>
    </lineage>
</organism>
<feature type="region of interest" description="Disordered" evidence="1">
    <location>
        <begin position="32"/>
        <end position="76"/>
    </location>
</feature>
<comment type="caution">
    <text evidence="2">The sequence shown here is derived from an EMBL/GenBank/DDBJ whole genome shotgun (WGS) entry which is preliminary data.</text>
</comment>
<dbReference type="EMBL" id="JBHLZP010001036">
    <property type="protein sequence ID" value="MFB9840339.1"/>
    <property type="molecule type" value="Genomic_DNA"/>
</dbReference>
<evidence type="ECO:0008006" key="4">
    <source>
        <dbReference type="Google" id="ProtNLM"/>
    </source>
</evidence>
<proteinExistence type="predicted"/>
<name>A0ABV5YZ35_9ACTN</name>
<feature type="compositionally biased region" description="Low complexity" evidence="1">
    <location>
        <begin position="47"/>
        <end position="63"/>
    </location>
</feature>
<evidence type="ECO:0000256" key="1">
    <source>
        <dbReference type="SAM" id="MobiDB-lite"/>
    </source>
</evidence>
<gene>
    <name evidence="2" type="ORF">ACFFNX_50150</name>
</gene>
<dbReference type="Proteomes" id="UP001589627">
    <property type="component" value="Unassembled WGS sequence"/>
</dbReference>